<sequence length="111" mass="12124">MDNVQRDRRAPGHSLFSPPFPHTEVIIHRPSTILIAPCVSCSLQMQLGLGVLVGALPNSPDSSRPYPTRGSYTLHPCHSQNAPIRGWMAQEQAGAAHALFSVFAARTRCCY</sequence>
<protein>
    <submittedName>
        <fullName evidence="1">Uncharacterized protein</fullName>
    </submittedName>
</protein>
<keyword evidence="2" id="KW-1185">Reference proteome</keyword>
<gene>
    <name evidence="1" type="ORF">MRATA1EN1_LOCUS7814</name>
</gene>
<proteinExistence type="predicted"/>
<name>A0ABN8YB85_RANTA</name>
<evidence type="ECO:0000313" key="2">
    <source>
        <dbReference type="Proteomes" id="UP001176941"/>
    </source>
</evidence>
<organism evidence="1 2">
    <name type="scientific">Rangifer tarandus platyrhynchus</name>
    <name type="common">Svalbard reindeer</name>
    <dbReference type="NCBI Taxonomy" id="3082113"/>
    <lineage>
        <taxon>Eukaryota</taxon>
        <taxon>Metazoa</taxon>
        <taxon>Chordata</taxon>
        <taxon>Craniata</taxon>
        <taxon>Vertebrata</taxon>
        <taxon>Euteleostomi</taxon>
        <taxon>Mammalia</taxon>
        <taxon>Eutheria</taxon>
        <taxon>Laurasiatheria</taxon>
        <taxon>Artiodactyla</taxon>
        <taxon>Ruminantia</taxon>
        <taxon>Pecora</taxon>
        <taxon>Cervidae</taxon>
        <taxon>Odocoileinae</taxon>
        <taxon>Rangifer</taxon>
    </lineage>
</organism>
<accession>A0ABN8YB85</accession>
<reference evidence="1" key="1">
    <citation type="submission" date="2023-04" db="EMBL/GenBank/DDBJ databases">
        <authorList>
            <consortium name="ELIXIR-Norway"/>
        </authorList>
    </citation>
    <scope>NUCLEOTIDE SEQUENCE [LARGE SCALE GENOMIC DNA]</scope>
</reference>
<evidence type="ECO:0000313" key="1">
    <source>
        <dbReference type="EMBL" id="CAI9158852.1"/>
    </source>
</evidence>
<dbReference type="EMBL" id="OX459954">
    <property type="protein sequence ID" value="CAI9158852.1"/>
    <property type="molecule type" value="Genomic_DNA"/>
</dbReference>
<dbReference type="Proteomes" id="UP001176941">
    <property type="component" value="Chromosome 18"/>
</dbReference>